<dbReference type="OrthoDB" id="9800864at2"/>
<feature type="region of interest" description="Disordered" evidence="5">
    <location>
        <begin position="1"/>
        <end position="20"/>
    </location>
</feature>
<dbReference type="PANTHER" id="PTHR11739">
    <property type="entry name" value="CITRATE SYNTHASE"/>
    <property type="match status" value="1"/>
</dbReference>
<dbReference type="GO" id="GO:0003677">
    <property type="term" value="F:DNA binding"/>
    <property type="evidence" value="ECO:0007669"/>
    <property type="project" value="InterPro"/>
</dbReference>
<protein>
    <recommendedName>
        <fullName evidence="3">citrate synthase (unknown stereospecificity)</fullName>
        <ecNumber evidence="3">2.3.3.16</ecNumber>
    </recommendedName>
</protein>
<dbReference type="InterPro" id="IPR009061">
    <property type="entry name" value="DNA-bd_dom_put_sf"/>
</dbReference>
<dbReference type="InterPro" id="IPR002020">
    <property type="entry name" value="Citrate_synthase"/>
</dbReference>
<keyword evidence="4" id="KW-0808">Transferase</keyword>
<dbReference type="InterPro" id="IPR000551">
    <property type="entry name" value="MerR-type_HTH_dom"/>
</dbReference>
<comment type="similarity">
    <text evidence="2">Belongs to the citrate synthase family.</text>
</comment>
<dbReference type="InterPro" id="IPR036969">
    <property type="entry name" value="Citrate_synthase_sf"/>
</dbReference>
<organism evidence="7 8">
    <name type="scientific">Frankia canadensis</name>
    <dbReference type="NCBI Taxonomy" id="1836972"/>
    <lineage>
        <taxon>Bacteria</taxon>
        <taxon>Bacillati</taxon>
        <taxon>Actinomycetota</taxon>
        <taxon>Actinomycetes</taxon>
        <taxon>Frankiales</taxon>
        <taxon>Frankiaceae</taxon>
        <taxon>Frankia</taxon>
    </lineage>
</organism>
<proteinExistence type="inferred from homology"/>
<dbReference type="SUPFAM" id="SSF46955">
    <property type="entry name" value="Putative DNA-binding domain"/>
    <property type="match status" value="1"/>
</dbReference>
<evidence type="ECO:0000256" key="4">
    <source>
        <dbReference type="ARBA" id="ARBA00022679"/>
    </source>
</evidence>
<name>A0A2I2KKJ9_9ACTN</name>
<dbReference type="Gene3D" id="1.10.580.10">
    <property type="entry name" value="Citrate Synthase, domain 1"/>
    <property type="match status" value="2"/>
</dbReference>
<dbReference type="GO" id="GO:0006355">
    <property type="term" value="P:regulation of DNA-templated transcription"/>
    <property type="evidence" value="ECO:0007669"/>
    <property type="project" value="InterPro"/>
</dbReference>
<dbReference type="EC" id="2.3.3.16" evidence="3"/>
<dbReference type="Pfam" id="PF13411">
    <property type="entry name" value="MerR_1"/>
    <property type="match status" value="1"/>
</dbReference>
<dbReference type="PRINTS" id="PR00143">
    <property type="entry name" value="CITRTSNTHASE"/>
</dbReference>
<evidence type="ECO:0000256" key="2">
    <source>
        <dbReference type="ARBA" id="ARBA00010566"/>
    </source>
</evidence>
<dbReference type="GO" id="GO:0005829">
    <property type="term" value="C:cytosol"/>
    <property type="evidence" value="ECO:0007669"/>
    <property type="project" value="TreeGrafter"/>
</dbReference>
<dbReference type="Proteomes" id="UP000234331">
    <property type="component" value="Unassembled WGS sequence"/>
</dbReference>
<reference evidence="7 8" key="1">
    <citation type="submission" date="2017-06" db="EMBL/GenBank/DDBJ databases">
        <authorList>
            <person name="Kim H.J."/>
            <person name="Triplett B.A."/>
        </authorList>
    </citation>
    <scope>NUCLEOTIDE SEQUENCE [LARGE SCALE GENOMIC DNA]</scope>
    <source>
        <strain evidence="7">FRACA_ARgP5</strain>
    </source>
</reference>
<feature type="domain" description="HTH merR-type" evidence="6">
    <location>
        <begin position="14"/>
        <end position="48"/>
    </location>
</feature>
<evidence type="ECO:0000313" key="8">
    <source>
        <dbReference type="Proteomes" id="UP000234331"/>
    </source>
</evidence>
<dbReference type="InterPro" id="IPR016143">
    <property type="entry name" value="Citrate_synth-like_sm_a-sub"/>
</dbReference>
<comment type="pathway">
    <text evidence="1">Carbohydrate metabolism; tricarboxylic acid cycle.</text>
</comment>
<dbReference type="PANTHER" id="PTHR11739:SF4">
    <property type="entry name" value="CITRATE SYNTHASE, PEROXISOMAL"/>
    <property type="match status" value="1"/>
</dbReference>
<dbReference type="Gene3D" id="1.10.1660.10">
    <property type="match status" value="1"/>
</dbReference>
<dbReference type="AlphaFoldDB" id="A0A2I2KKJ9"/>
<keyword evidence="8" id="KW-1185">Reference proteome</keyword>
<dbReference type="GO" id="GO:0006099">
    <property type="term" value="P:tricarboxylic acid cycle"/>
    <property type="evidence" value="ECO:0007669"/>
    <property type="project" value="UniProtKB-UniPathway"/>
</dbReference>
<evidence type="ECO:0000256" key="3">
    <source>
        <dbReference type="ARBA" id="ARBA00012972"/>
    </source>
</evidence>
<evidence type="ECO:0000259" key="6">
    <source>
        <dbReference type="PROSITE" id="PS50937"/>
    </source>
</evidence>
<dbReference type="UniPathway" id="UPA00223"/>
<sequence length="409" mass="42984">MAAEGRDPSPSAGRLTTRQVADRLGVKTETVYAYASRGLLTSERAAGGKGSTFDPVEVERLRRADRGDAGRREGRGFPQISTAITLIRDGGLYYRGRDATALAVGSTFEEVIALMWQRGDGFSVPFADSEAPVRWPGVELPGMRLPDRLRIAVPIAAAADPLRFDLGPASVAAMGARLLGDFLAALPLLGDDADDPGLAARLWPRLTAIPPTPDLLRCLEATLILLADHDLAVSSVAARVAASARAHPYAVVSAGLGALDGPLHGGASSLAYRLLIETLSAGSAAMVIADHLRSGQRVPGLGHALYPRGDPRARALLRLLGATEHGGPSVAAIDEIVTVASRDASLLPNIDGALAALAVSMGMGRYAGEAIFIIARTVGWIAHALEEYQEKPLRMRALGVYTGPDPEHR</sequence>
<dbReference type="GO" id="GO:0005975">
    <property type="term" value="P:carbohydrate metabolic process"/>
    <property type="evidence" value="ECO:0007669"/>
    <property type="project" value="TreeGrafter"/>
</dbReference>
<evidence type="ECO:0000256" key="1">
    <source>
        <dbReference type="ARBA" id="ARBA00005163"/>
    </source>
</evidence>
<evidence type="ECO:0000256" key="5">
    <source>
        <dbReference type="SAM" id="MobiDB-lite"/>
    </source>
</evidence>
<dbReference type="EMBL" id="FZMO01000035">
    <property type="protein sequence ID" value="SNQ46202.1"/>
    <property type="molecule type" value="Genomic_DNA"/>
</dbReference>
<dbReference type="InterPro" id="IPR016142">
    <property type="entry name" value="Citrate_synth-like_lrg_a-sub"/>
</dbReference>
<dbReference type="Gene3D" id="1.10.230.10">
    <property type="entry name" value="Cytochrome P450-Terp, domain 2"/>
    <property type="match status" value="1"/>
</dbReference>
<dbReference type="Pfam" id="PF00285">
    <property type="entry name" value="Citrate_synt"/>
    <property type="match status" value="1"/>
</dbReference>
<accession>A0A2I2KKJ9</accession>
<dbReference type="RefSeq" id="WP_101830273.1">
    <property type="nucleotide sequence ID" value="NZ_FZMO01000035.1"/>
</dbReference>
<evidence type="ECO:0000313" key="7">
    <source>
        <dbReference type="EMBL" id="SNQ46202.1"/>
    </source>
</evidence>
<gene>
    <name evidence="7" type="ORF">FRACA_130026</name>
</gene>
<dbReference type="PROSITE" id="PS50937">
    <property type="entry name" value="HTH_MERR_2"/>
    <property type="match status" value="1"/>
</dbReference>
<dbReference type="GO" id="GO:0036440">
    <property type="term" value="F:citrate synthase activity"/>
    <property type="evidence" value="ECO:0007669"/>
    <property type="project" value="UniProtKB-EC"/>
</dbReference>
<dbReference type="SUPFAM" id="SSF48256">
    <property type="entry name" value="Citrate synthase"/>
    <property type="match status" value="1"/>
</dbReference>